<proteinExistence type="predicted"/>
<gene>
    <name evidence="1" type="ORF">L1987_41257</name>
</gene>
<evidence type="ECO:0000313" key="1">
    <source>
        <dbReference type="EMBL" id="KAI3787071.1"/>
    </source>
</evidence>
<reference evidence="1 2" key="2">
    <citation type="journal article" date="2022" name="Mol. Ecol. Resour.">
        <title>The genomes of chicory, endive, great burdock and yacon provide insights into Asteraceae paleo-polyploidization history and plant inulin production.</title>
        <authorList>
            <person name="Fan W."/>
            <person name="Wang S."/>
            <person name="Wang H."/>
            <person name="Wang A."/>
            <person name="Jiang F."/>
            <person name="Liu H."/>
            <person name="Zhao H."/>
            <person name="Xu D."/>
            <person name="Zhang Y."/>
        </authorList>
    </citation>
    <scope>NUCLEOTIDE SEQUENCE [LARGE SCALE GENOMIC DNA]</scope>
    <source>
        <strain evidence="2">cv. Yunnan</strain>
        <tissue evidence="1">Leaves</tissue>
    </source>
</reference>
<sequence>MADEVKLHGFRGSPFGCRVEIALNLKGIEYEFIQEDLNDKSADLIKYNPVHKKIPVLVHNGKPISESLVIVEYIDDAWKGVPILPRDAHEKARARFWAKFIDDKCIPAVFKALGSHGQEQAVAEAQEQLQFLENELKGNKYFGGDNINLVDISATYLAYWLGAAEEALEIKVLTKDKFPKLTEWCENFVNCQTVKDTLLPREILVAFYKKRFGKA</sequence>
<name>A0ACB9GV42_9ASTR</name>
<protein>
    <submittedName>
        <fullName evidence="1">Uncharacterized protein</fullName>
    </submittedName>
</protein>
<keyword evidence="2" id="KW-1185">Reference proteome</keyword>
<dbReference type="Proteomes" id="UP001056120">
    <property type="component" value="Linkage Group LG13"/>
</dbReference>
<reference evidence="2" key="1">
    <citation type="journal article" date="2022" name="Mol. Ecol. Resour.">
        <title>The genomes of chicory, endive, great burdock and yacon provide insights into Asteraceae palaeo-polyploidization history and plant inulin production.</title>
        <authorList>
            <person name="Fan W."/>
            <person name="Wang S."/>
            <person name="Wang H."/>
            <person name="Wang A."/>
            <person name="Jiang F."/>
            <person name="Liu H."/>
            <person name="Zhao H."/>
            <person name="Xu D."/>
            <person name="Zhang Y."/>
        </authorList>
    </citation>
    <scope>NUCLEOTIDE SEQUENCE [LARGE SCALE GENOMIC DNA]</scope>
    <source>
        <strain evidence="2">cv. Yunnan</strain>
    </source>
</reference>
<accession>A0ACB9GV42</accession>
<comment type="caution">
    <text evidence="1">The sequence shown here is derived from an EMBL/GenBank/DDBJ whole genome shotgun (WGS) entry which is preliminary data.</text>
</comment>
<organism evidence="1 2">
    <name type="scientific">Smallanthus sonchifolius</name>
    <dbReference type="NCBI Taxonomy" id="185202"/>
    <lineage>
        <taxon>Eukaryota</taxon>
        <taxon>Viridiplantae</taxon>
        <taxon>Streptophyta</taxon>
        <taxon>Embryophyta</taxon>
        <taxon>Tracheophyta</taxon>
        <taxon>Spermatophyta</taxon>
        <taxon>Magnoliopsida</taxon>
        <taxon>eudicotyledons</taxon>
        <taxon>Gunneridae</taxon>
        <taxon>Pentapetalae</taxon>
        <taxon>asterids</taxon>
        <taxon>campanulids</taxon>
        <taxon>Asterales</taxon>
        <taxon>Asteraceae</taxon>
        <taxon>Asteroideae</taxon>
        <taxon>Heliantheae alliance</taxon>
        <taxon>Millerieae</taxon>
        <taxon>Smallanthus</taxon>
    </lineage>
</organism>
<dbReference type="EMBL" id="CM042030">
    <property type="protein sequence ID" value="KAI3787071.1"/>
    <property type="molecule type" value="Genomic_DNA"/>
</dbReference>
<evidence type="ECO:0000313" key="2">
    <source>
        <dbReference type="Proteomes" id="UP001056120"/>
    </source>
</evidence>